<dbReference type="AlphaFoldDB" id="A0A504YGT2"/>
<dbReference type="Proteomes" id="UP000316759">
    <property type="component" value="Unassembled WGS sequence"/>
</dbReference>
<comment type="caution">
    <text evidence="1">The sequence shown here is derived from an EMBL/GenBank/DDBJ whole genome shotgun (WGS) entry which is preliminary data.</text>
</comment>
<reference evidence="1 2" key="1">
    <citation type="submission" date="2019-04" db="EMBL/GenBank/DDBJ databases">
        <title>Annotation for the trematode Fasciola gigantica.</title>
        <authorList>
            <person name="Choi Y.-J."/>
        </authorList>
    </citation>
    <scope>NUCLEOTIDE SEQUENCE [LARGE SCALE GENOMIC DNA]</scope>
    <source>
        <strain evidence="1">Uganda_cow_1</strain>
    </source>
</reference>
<name>A0A504YGT2_FASGI</name>
<gene>
    <name evidence="1" type="ORF">FGIG_01243</name>
</gene>
<evidence type="ECO:0000313" key="2">
    <source>
        <dbReference type="Proteomes" id="UP000316759"/>
    </source>
</evidence>
<proteinExistence type="predicted"/>
<sequence>MSGETDLFFFYQSPRNRNSLRTPGYSPRLSNILHLEIPEDDFESQNGLINGTQSTIASPRPEILQLGRSTSDQVASDRSTQFRPSTLSRQQQERYYQWVDLSCHILTQLGERMHASHRLSRVRRPRFLDYQLDATWEELIEEACLAPRDWQTPGVRNAYEVWLQV</sequence>
<protein>
    <submittedName>
        <fullName evidence="1">Uncharacterized protein</fullName>
    </submittedName>
</protein>
<evidence type="ECO:0000313" key="1">
    <source>
        <dbReference type="EMBL" id="TPP57618.1"/>
    </source>
</evidence>
<keyword evidence="2" id="KW-1185">Reference proteome</keyword>
<accession>A0A504YGT2</accession>
<dbReference type="EMBL" id="SUNJ01012976">
    <property type="protein sequence ID" value="TPP57618.1"/>
    <property type="molecule type" value="Genomic_DNA"/>
</dbReference>
<dbReference type="OrthoDB" id="6255654at2759"/>
<organism evidence="1 2">
    <name type="scientific">Fasciola gigantica</name>
    <name type="common">Giant liver fluke</name>
    <dbReference type="NCBI Taxonomy" id="46835"/>
    <lineage>
        <taxon>Eukaryota</taxon>
        <taxon>Metazoa</taxon>
        <taxon>Spiralia</taxon>
        <taxon>Lophotrochozoa</taxon>
        <taxon>Platyhelminthes</taxon>
        <taxon>Trematoda</taxon>
        <taxon>Digenea</taxon>
        <taxon>Plagiorchiida</taxon>
        <taxon>Echinostomata</taxon>
        <taxon>Echinostomatoidea</taxon>
        <taxon>Fasciolidae</taxon>
        <taxon>Fasciola</taxon>
    </lineage>
</organism>